<evidence type="ECO:0000256" key="1">
    <source>
        <dbReference type="ARBA" id="ARBA00004651"/>
    </source>
</evidence>
<keyword evidence="8" id="KW-1185">Reference proteome</keyword>
<feature type="transmembrane region" description="Helical" evidence="6">
    <location>
        <begin position="177"/>
        <end position="198"/>
    </location>
</feature>
<evidence type="ECO:0000256" key="4">
    <source>
        <dbReference type="ARBA" id="ARBA00022989"/>
    </source>
</evidence>
<evidence type="ECO:0000256" key="5">
    <source>
        <dbReference type="ARBA" id="ARBA00023136"/>
    </source>
</evidence>
<keyword evidence="4 6" id="KW-1133">Transmembrane helix</keyword>
<comment type="subcellular location">
    <subcellularLocation>
        <location evidence="1">Cell membrane</location>
        <topology evidence="1">Multi-pass membrane protein</topology>
    </subcellularLocation>
</comment>
<organism evidence="7 8">
    <name type="scientific">Citreimonas salinaria</name>
    <dbReference type="NCBI Taxonomy" id="321339"/>
    <lineage>
        <taxon>Bacteria</taxon>
        <taxon>Pseudomonadati</taxon>
        <taxon>Pseudomonadota</taxon>
        <taxon>Alphaproteobacteria</taxon>
        <taxon>Rhodobacterales</taxon>
        <taxon>Roseobacteraceae</taxon>
        <taxon>Citreimonas</taxon>
    </lineage>
</organism>
<evidence type="ECO:0000313" key="7">
    <source>
        <dbReference type="EMBL" id="SDY87129.1"/>
    </source>
</evidence>
<dbReference type="GO" id="GO:0005886">
    <property type="term" value="C:plasma membrane"/>
    <property type="evidence" value="ECO:0007669"/>
    <property type="project" value="UniProtKB-SubCell"/>
</dbReference>
<reference evidence="7 8" key="1">
    <citation type="submission" date="2016-10" db="EMBL/GenBank/DDBJ databases">
        <authorList>
            <person name="de Groot N.N."/>
        </authorList>
    </citation>
    <scope>NUCLEOTIDE SEQUENCE [LARGE SCALE GENOMIC DNA]</scope>
    <source>
        <strain evidence="7 8">DSM 26880</strain>
    </source>
</reference>
<dbReference type="AlphaFoldDB" id="A0A1H3NG15"/>
<feature type="transmembrane region" description="Helical" evidence="6">
    <location>
        <begin position="64"/>
        <end position="84"/>
    </location>
</feature>
<feature type="transmembrane region" description="Helical" evidence="6">
    <location>
        <begin position="96"/>
        <end position="113"/>
    </location>
</feature>
<name>A0A1H3NG15_9RHOB</name>
<accession>A0A1H3NG15</accession>
<dbReference type="STRING" id="321339.SAMN05444340_12322"/>
<evidence type="ECO:0000256" key="6">
    <source>
        <dbReference type="SAM" id="Phobius"/>
    </source>
</evidence>
<feature type="transmembrane region" description="Helical" evidence="6">
    <location>
        <begin position="210"/>
        <end position="235"/>
    </location>
</feature>
<proteinExistence type="predicted"/>
<keyword evidence="5 6" id="KW-0472">Membrane</keyword>
<dbReference type="Proteomes" id="UP000199286">
    <property type="component" value="Unassembled WGS sequence"/>
</dbReference>
<feature type="transmembrane region" description="Helical" evidence="6">
    <location>
        <begin position="150"/>
        <end position="171"/>
    </location>
</feature>
<dbReference type="EMBL" id="FNPF01000023">
    <property type="protein sequence ID" value="SDY87129.1"/>
    <property type="molecule type" value="Genomic_DNA"/>
</dbReference>
<evidence type="ECO:0000313" key="8">
    <source>
        <dbReference type="Proteomes" id="UP000199286"/>
    </source>
</evidence>
<protein>
    <submittedName>
        <fullName evidence="7">Putative membrane protein</fullName>
    </submittedName>
</protein>
<dbReference type="InterPro" id="IPR019108">
    <property type="entry name" value="Caa3_assmbl_CtaG-rel"/>
</dbReference>
<keyword evidence="2" id="KW-1003">Cell membrane</keyword>
<evidence type="ECO:0000256" key="3">
    <source>
        <dbReference type="ARBA" id="ARBA00022692"/>
    </source>
</evidence>
<gene>
    <name evidence="7" type="ORF">SAMN05444340_12322</name>
</gene>
<dbReference type="RefSeq" id="WP_177178000.1">
    <property type="nucleotide sequence ID" value="NZ_FNPF01000023.1"/>
</dbReference>
<feature type="transmembrane region" description="Helical" evidence="6">
    <location>
        <begin position="255"/>
        <end position="280"/>
    </location>
</feature>
<keyword evidence="3 6" id="KW-0812">Transmembrane</keyword>
<sequence length="292" mass="30985">MRMVPGLIVLLFPVTAQAHEAGLSDGGLPNAFVVLPLLLAGGLYVAGVARLWRQAGSGGGLSHFRAASFAAGLALSALMLFSPIDAIAERLLSAHMIQHFGLMLVAAPLMVLGRPRIAVLWAVPQRGRPALARLGQGATGRVWRTATHPFGAWLLYFAVLWAWHMPTLYQLALGDDWVHALQHMSFLGVAVLFCVAVLDLPRAEGRAGAFLAIFATALQSSALAALLTTARTLWYPAYASGAGEWNLSPLEDQQLAGLIMWVPCGAILIGAAIAVLAGILRDTEVRAERVSS</sequence>
<dbReference type="Pfam" id="PF09678">
    <property type="entry name" value="Caa3_CtaG"/>
    <property type="match status" value="1"/>
</dbReference>
<evidence type="ECO:0000256" key="2">
    <source>
        <dbReference type="ARBA" id="ARBA00022475"/>
    </source>
</evidence>
<feature type="transmembrane region" description="Helical" evidence="6">
    <location>
        <begin position="28"/>
        <end position="52"/>
    </location>
</feature>